<evidence type="ECO:0000313" key="3">
    <source>
        <dbReference type="Proteomes" id="UP000237271"/>
    </source>
</evidence>
<comment type="caution">
    <text evidence="2">The sequence shown here is derived from an EMBL/GenBank/DDBJ whole genome shotgun (WGS) entry which is preliminary data.</text>
</comment>
<sequence length="248" mass="26939">MESQADRKFWPLNPRYTQDKIFDLKHMTSAKPADEIPEDPRLQPRDAKGTSTVKDDRLGGLHQTQVQLGLGPEEHKDLETVVRDTRKAKKAARESEAAQGRDVEASAVQDQSAAGSQTQEDQVSPRFQGSSEANSGSQAPDVPEERTRDGGVQASEGGANAVESPELIDLVSSLDESVVEVKPGPVRAKEEAKALGFKVNSGFAPPELRVSASSSQVKPRTTLESDVREATVSALKRDLTMMTMMKEE</sequence>
<feature type="compositionally biased region" description="Polar residues" evidence="1">
    <location>
        <begin position="108"/>
        <end position="138"/>
    </location>
</feature>
<reference evidence="2 3" key="1">
    <citation type="journal article" date="2017" name="Genome Biol. Evol.">
        <title>Phytophthora megakarya and P. palmivora, closely related causal agents of cacao black pod rot, underwent increases in genome sizes and gene numbers by different mechanisms.</title>
        <authorList>
            <person name="Ali S.S."/>
            <person name="Shao J."/>
            <person name="Lary D.J."/>
            <person name="Kronmiller B."/>
            <person name="Shen D."/>
            <person name="Strem M.D."/>
            <person name="Amoako-Attah I."/>
            <person name="Akrofi A.Y."/>
            <person name="Begoude B.A."/>
            <person name="Ten Hoopen G.M."/>
            <person name="Coulibaly K."/>
            <person name="Kebe B.I."/>
            <person name="Melnick R.L."/>
            <person name="Guiltinan M.J."/>
            <person name="Tyler B.M."/>
            <person name="Meinhardt L.W."/>
            <person name="Bailey B.A."/>
        </authorList>
    </citation>
    <scope>NUCLEOTIDE SEQUENCE [LARGE SCALE GENOMIC DNA]</scope>
    <source>
        <strain evidence="3">sbr112.9</strain>
    </source>
</reference>
<feature type="compositionally biased region" description="Basic and acidic residues" evidence="1">
    <location>
        <begin position="72"/>
        <end position="104"/>
    </location>
</feature>
<feature type="compositionally biased region" description="Basic and acidic residues" evidence="1">
    <location>
        <begin position="25"/>
        <end position="59"/>
    </location>
</feature>
<keyword evidence="3" id="KW-1185">Reference proteome</keyword>
<dbReference type="Proteomes" id="UP000237271">
    <property type="component" value="Unassembled WGS sequence"/>
</dbReference>
<accession>A0A2P4Y1W2</accession>
<dbReference type="AlphaFoldDB" id="A0A2P4Y1W2"/>
<protein>
    <submittedName>
        <fullName evidence="2">Uncharacterized protein</fullName>
    </submittedName>
</protein>
<dbReference type="EMBL" id="NCKW01006409">
    <property type="protein sequence ID" value="POM71796.1"/>
    <property type="molecule type" value="Genomic_DNA"/>
</dbReference>
<proteinExistence type="predicted"/>
<gene>
    <name evidence="2" type="ORF">PHPALM_11585</name>
</gene>
<evidence type="ECO:0000313" key="2">
    <source>
        <dbReference type="EMBL" id="POM71796.1"/>
    </source>
</evidence>
<organism evidence="2 3">
    <name type="scientific">Phytophthora palmivora</name>
    <dbReference type="NCBI Taxonomy" id="4796"/>
    <lineage>
        <taxon>Eukaryota</taxon>
        <taxon>Sar</taxon>
        <taxon>Stramenopiles</taxon>
        <taxon>Oomycota</taxon>
        <taxon>Peronosporomycetes</taxon>
        <taxon>Peronosporales</taxon>
        <taxon>Peronosporaceae</taxon>
        <taxon>Phytophthora</taxon>
    </lineage>
</organism>
<evidence type="ECO:0000256" key="1">
    <source>
        <dbReference type="SAM" id="MobiDB-lite"/>
    </source>
</evidence>
<name>A0A2P4Y1W2_9STRA</name>
<feature type="region of interest" description="Disordered" evidence="1">
    <location>
        <begin position="25"/>
        <end position="166"/>
    </location>
</feature>